<evidence type="ECO:0000313" key="3">
    <source>
        <dbReference type="Proteomes" id="UP000256900"/>
    </source>
</evidence>
<protein>
    <submittedName>
        <fullName evidence="2">Uncharacterized protein DUF177 involved in 23S rRNA accumulation</fullName>
    </submittedName>
</protein>
<gene>
    <name evidence="2" type="ORF">DES32_2286</name>
</gene>
<dbReference type="InterPro" id="IPR003772">
    <property type="entry name" value="YceD"/>
</dbReference>
<sequence>MSKEHPDVPQKIFSHPVRVDEIPEQGIDVSLSADAPTREALAKADRLVGIAALDADFHVARQGLSQFNVTGTVQAKITQICVLTLEPFDSDVVEEVDVDFAEPSEAERAAAEADALSGTAHPADRDPPDPIEDGAIDLGALAAEFLALGLDPYPRKPGAEFAAVADPHDVAERPFDVLKKLTGQS</sequence>
<proteinExistence type="predicted"/>
<comment type="caution">
    <text evidence="2">The sequence shown here is derived from an EMBL/GenBank/DDBJ whole genome shotgun (WGS) entry which is preliminary data.</text>
</comment>
<reference evidence="2 3" key="1">
    <citation type="submission" date="2018-08" db="EMBL/GenBank/DDBJ databases">
        <title>Genomic Encyclopedia of Type Strains, Phase IV (KMG-IV): sequencing the most valuable type-strain genomes for metagenomic binning, comparative biology and taxonomic classification.</title>
        <authorList>
            <person name="Goeker M."/>
        </authorList>
    </citation>
    <scope>NUCLEOTIDE SEQUENCE [LARGE SCALE GENOMIC DNA]</scope>
    <source>
        <strain evidence="2 3">BW863</strain>
    </source>
</reference>
<dbReference type="Pfam" id="PF02620">
    <property type="entry name" value="YceD"/>
    <property type="match status" value="1"/>
</dbReference>
<evidence type="ECO:0000313" key="2">
    <source>
        <dbReference type="EMBL" id="REF86237.1"/>
    </source>
</evidence>
<accession>A0A3D9YUF3</accession>
<dbReference type="AlphaFoldDB" id="A0A3D9YUF3"/>
<dbReference type="RefSeq" id="WP_115836795.1">
    <property type="nucleotide sequence ID" value="NZ_CP025086.1"/>
</dbReference>
<organism evidence="2 3">
    <name type="scientific">Methylovirgula ligni</name>
    <dbReference type="NCBI Taxonomy" id="569860"/>
    <lineage>
        <taxon>Bacteria</taxon>
        <taxon>Pseudomonadati</taxon>
        <taxon>Pseudomonadota</taxon>
        <taxon>Alphaproteobacteria</taxon>
        <taxon>Hyphomicrobiales</taxon>
        <taxon>Beijerinckiaceae</taxon>
        <taxon>Methylovirgula</taxon>
    </lineage>
</organism>
<evidence type="ECO:0000256" key="1">
    <source>
        <dbReference type="SAM" id="MobiDB-lite"/>
    </source>
</evidence>
<dbReference type="Proteomes" id="UP000256900">
    <property type="component" value="Unassembled WGS sequence"/>
</dbReference>
<keyword evidence="3" id="KW-1185">Reference proteome</keyword>
<feature type="region of interest" description="Disordered" evidence="1">
    <location>
        <begin position="104"/>
        <end position="134"/>
    </location>
</feature>
<name>A0A3D9YUF3_9HYPH</name>
<dbReference type="OrthoDB" id="8443793at2"/>
<dbReference type="EMBL" id="QUMO01000003">
    <property type="protein sequence ID" value="REF86237.1"/>
    <property type="molecule type" value="Genomic_DNA"/>
</dbReference>